<dbReference type="AlphaFoldDB" id="A0A6M3K7R3"/>
<dbReference type="EMBL" id="MT142305">
    <property type="protein sequence ID" value="QJA77827.1"/>
    <property type="molecule type" value="Genomic_DNA"/>
</dbReference>
<accession>A0A6M3K7R3</accession>
<gene>
    <name evidence="1" type="ORF">MM415A01206_0003</name>
</gene>
<name>A0A6M3K7R3_9ZZZZ</name>
<evidence type="ECO:0000313" key="1">
    <source>
        <dbReference type="EMBL" id="QJA77827.1"/>
    </source>
</evidence>
<organism evidence="1">
    <name type="scientific">viral metagenome</name>
    <dbReference type="NCBI Taxonomy" id="1070528"/>
    <lineage>
        <taxon>unclassified sequences</taxon>
        <taxon>metagenomes</taxon>
        <taxon>organismal metagenomes</taxon>
    </lineage>
</organism>
<protein>
    <submittedName>
        <fullName evidence="1">Uncharacterized protein</fullName>
    </submittedName>
</protein>
<reference evidence="1" key="1">
    <citation type="submission" date="2020-03" db="EMBL/GenBank/DDBJ databases">
        <title>The deep terrestrial virosphere.</title>
        <authorList>
            <person name="Holmfeldt K."/>
            <person name="Nilsson E."/>
            <person name="Simone D."/>
            <person name="Lopez-Fernandez M."/>
            <person name="Wu X."/>
            <person name="de Brujin I."/>
            <person name="Lundin D."/>
            <person name="Andersson A."/>
            <person name="Bertilsson S."/>
            <person name="Dopson M."/>
        </authorList>
    </citation>
    <scope>NUCLEOTIDE SEQUENCE</scope>
    <source>
        <strain evidence="1">MM415A01206</strain>
    </source>
</reference>
<proteinExistence type="predicted"/>
<sequence>MSWKGIMRRAGITASSSGNVSMSNVDRLVFTGTETNAINLNGTYTNGIKFTGAFATHAVNFDSVTMDKTLVGVGSYSSPVDQSCTTALVSMGVTSDDADSWRYSAGLYIKGTGSGTKVLGLGLQSEYNGTVGADRLQGMASIALLGGGGEAGKLLTLGGDATAGMYAGWFKVGANTNCVVNSGSRVAALWVDNQMNCVCDGEEYAMFITCGGSKVDAIFGFETTSSGWTNLFHFDETAYDQDPVASGDIDGGTADKYLKVSINGTAYGIQLYAI</sequence>